<evidence type="ECO:0000313" key="1">
    <source>
        <dbReference type="EnsemblMetazoa" id="tetur27g01870.1"/>
    </source>
</evidence>
<proteinExistence type="predicted"/>
<dbReference type="EnsemblMetazoa" id="tetur27g01870.1">
    <property type="protein sequence ID" value="tetur27g01870.1"/>
    <property type="gene ID" value="tetur27g01870"/>
</dbReference>
<evidence type="ECO:0000313" key="2">
    <source>
        <dbReference type="Proteomes" id="UP000015104"/>
    </source>
</evidence>
<dbReference type="Proteomes" id="UP000015104">
    <property type="component" value="Unassembled WGS sequence"/>
</dbReference>
<keyword evidence="2" id="KW-1185">Reference proteome</keyword>
<name>T1KYT9_TETUR</name>
<protein>
    <submittedName>
        <fullName evidence="1">Uncharacterized protein</fullName>
    </submittedName>
</protein>
<sequence>MTTKRCHVDSLVGLDGFFDLFIIK</sequence>
<organism evidence="1 2">
    <name type="scientific">Tetranychus urticae</name>
    <name type="common">Two-spotted spider mite</name>
    <dbReference type="NCBI Taxonomy" id="32264"/>
    <lineage>
        <taxon>Eukaryota</taxon>
        <taxon>Metazoa</taxon>
        <taxon>Ecdysozoa</taxon>
        <taxon>Arthropoda</taxon>
        <taxon>Chelicerata</taxon>
        <taxon>Arachnida</taxon>
        <taxon>Acari</taxon>
        <taxon>Acariformes</taxon>
        <taxon>Trombidiformes</taxon>
        <taxon>Prostigmata</taxon>
        <taxon>Eleutherengona</taxon>
        <taxon>Raphignathae</taxon>
        <taxon>Tetranychoidea</taxon>
        <taxon>Tetranychidae</taxon>
        <taxon>Tetranychus</taxon>
    </lineage>
</organism>
<reference evidence="2" key="1">
    <citation type="submission" date="2011-08" db="EMBL/GenBank/DDBJ databases">
        <authorList>
            <person name="Rombauts S."/>
        </authorList>
    </citation>
    <scope>NUCLEOTIDE SEQUENCE</scope>
    <source>
        <strain evidence="2">London</strain>
    </source>
</reference>
<accession>T1KYT9</accession>
<reference evidence="1" key="2">
    <citation type="submission" date="2015-06" db="UniProtKB">
        <authorList>
            <consortium name="EnsemblMetazoa"/>
        </authorList>
    </citation>
    <scope>IDENTIFICATION</scope>
</reference>
<dbReference type="HOGENOM" id="CLU_3421567_0_0_1"/>
<dbReference type="EMBL" id="CAEY01000716">
    <property type="status" value="NOT_ANNOTATED_CDS"/>
    <property type="molecule type" value="Genomic_DNA"/>
</dbReference>
<dbReference type="AlphaFoldDB" id="T1KYT9"/>